<proteinExistence type="predicted"/>
<evidence type="ECO:0000313" key="2">
    <source>
        <dbReference type="Proteomes" id="UP000538931"/>
    </source>
</evidence>
<name>A0A7W1X0I3_9GAMM</name>
<dbReference type="Proteomes" id="UP000538931">
    <property type="component" value="Unassembled WGS sequence"/>
</dbReference>
<reference evidence="1 2" key="1">
    <citation type="submission" date="2020-07" db="EMBL/GenBank/DDBJ databases">
        <title>Bacterium isolated from marien macroalgae.</title>
        <authorList>
            <person name="Zhu K."/>
            <person name="Lu D."/>
            <person name="Du Z."/>
        </authorList>
    </citation>
    <scope>NUCLEOTIDE SEQUENCE [LARGE SCALE GENOMIC DNA]</scope>
    <source>
        <strain evidence="1 2">3-1745</strain>
    </source>
</reference>
<accession>A0A7W1X0I3</accession>
<keyword evidence="2" id="KW-1185">Reference proteome</keyword>
<dbReference type="AlphaFoldDB" id="A0A7W1X0I3"/>
<sequence length="394" mass="44861">MTRPFLSRRQLSLLILFLPGIILLLSLLGPNTPPPAWHVDQDFRVYQQLRPELDHYRLHLLLPSPPVSSPHRQLEQRLLFAALQRQLATLSQQGAWLIQPKLHQQPGYWLIEARTLQAPTSSELTRLLRQLQQPPVLDWSVLLQRIQAEQYIARQTPEAWLKTQGADNDVRMPNPAAAYHDRLQPQHWRLTLSGPKRLFLTLSTDTTSQPHVTTPPLSLQPLPLPPPAAPATFHLYRWPLPAAGSVQQLALDLLLQEIIQQALAQRLAQQSSKAGYSLVWEATPPQGLATLILQGDHWPSMTTWLPEQLILSDLNLARRRVLDTISQPDLLHSWMDLLALHQLPADTLEHLPAILPTISLPQLQQWLQQQLESDYYHTLSLPASPKDRRNATPQ</sequence>
<protein>
    <submittedName>
        <fullName evidence="1">Uncharacterized protein</fullName>
    </submittedName>
</protein>
<gene>
    <name evidence="1" type="ORF">H1S06_14590</name>
</gene>
<organism evidence="1 2">
    <name type="scientific">Marinobacterium marinum</name>
    <dbReference type="NCBI Taxonomy" id="2756129"/>
    <lineage>
        <taxon>Bacteria</taxon>
        <taxon>Pseudomonadati</taxon>
        <taxon>Pseudomonadota</taxon>
        <taxon>Gammaproteobacteria</taxon>
        <taxon>Oceanospirillales</taxon>
        <taxon>Oceanospirillaceae</taxon>
        <taxon>Marinobacterium</taxon>
    </lineage>
</organism>
<dbReference type="RefSeq" id="WP_181741505.1">
    <property type="nucleotide sequence ID" value="NZ_JACEMT010000055.1"/>
</dbReference>
<evidence type="ECO:0000313" key="1">
    <source>
        <dbReference type="EMBL" id="MBA4503582.1"/>
    </source>
</evidence>
<comment type="caution">
    <text evidence="1">The sequence shown here is derived from an EMBL/GenBank/DDBJ whole genome shotgun (WGS) entry which is preliminary data.</text>
</comment>
<dbReference type="EMBL" id="JACEMT010000055">
    <property type="protein sequence ID" value="MBA4503582.1"/>
    <property type="molecule type" value="Genomic_DNA"/>
</dbReference>